<dbReference type="InterPro" id="IPR025794">
    <property type="entry name" value="H3-K9-MeTrfase_plant"/>
</dbReference>
<dbReference type="Proteomes" id="UP000734854">
    <property type="component" value="Unassembled WGS sequence"/>
</dbReference>
<dbReference type="PROSITE" id="PS50868">
    <property type="entry name" value="POST_SET"/>
    <property type="match status" value="1"/>
</dbReference>
<feature type="compositionally biased region" description="Polar residues" evidence="9">
    <location>
        <begin position="571"/>
        <end position="586"/>
    </location>
</feature>
<sequence>MHSLVNWVSAWFTTRTTFGFLLERKLHIWIKSSSHADPGSLLIDHIDRKVCWHSRKQNKYHGHHCNSRLQQCEDFYGVTLSQVIPPIMNYQQTSLDYGDCALASSSPFPDGLALTFGFHPRGTFRFDLELQPSLLRVIHRSGHYFPIMDSSSCELSINIIGLGTHKSATSPNATFVTDLSPATLLLLFSPWKSPARRRKRSIATPILCHRICIGSPSGRSVEVMSEIIEIQRVSCVRDFPKGCGPNAVVVNRKTKEALTRKPDRVPPQELVEPQPLPTSSPPGATESEEVIRDFPKGSVPKDVLVIQTTQTQEVLPQQTICSPSPPSAGEFQEPTASTMGVAAAKLAENGVVVAIRDFPKGCVPSSVVGQKTEADLLQPVIPPSSPLAMESKELTPQPPLSPPLPSAAESKELTEPPAGVTADVPLDRVVENSLVGCLEHPVVDPSVVETGNVAADDEVNRGDALDQFKVVSDNQDEKLGTPQLLENQLEQPKPSDVSTTDGSSHDDVNAKSHHFLKLIPPLWKRTVPSIRDYPIGCGVGASPLTREQAIKLTEATPTKGNSSIDEKHPTVKQQPTALKNLGNDNVTEAVRPEAKFSKSAPPPSRKPLEAKDKLARAASDKRLQPFSSSSENQRSKIPGSDDKKFPSGKFTGKLIERNHIINDVKGNSSKKTTMEGHVGIQKLDADDSRAYGERPIILVLMAASNCPWRKGHKSSFQGSFRAATPMSKVKREKTALGIQFAKRQRPASEMQLALPQPKRQRLTSNFQLTLPELEKEQMPLELQEAFKDVEDDDCGTQHDENEGALVVYKESSELSSVEGSKELTVTLYPVDPFIRNKSGNSMPDVVARNKVKNILRHFQSLCRKLLQTEESKSKESSKIKRVDLTAAQIIKKNIGWVNSGKPIIGTVPGVEVGDEFRYRVELAIVGLHRPFQGGIDATKKAGISVATSIVASGGYNDDMDSSDVLIYSGSGGNPAGPDKPREDQRLERGNLALKNSIDTMTPVRVIHGSKEMKPGSSHDTKPKLVSTFTYAGLYLVERYWLEDPDRYSVFKFQLRRMSGQPELAFQEVKRSKKLKVRAGLCVKDISNGKEKIPICAINTINDEHPPPFMYITKNKYPSWFSKTPPTGCNCYGGCSDSENCVCAVRNGGEIPFNHDGAIVEAKSLIYECGPSCKCLPSCYNRVSQRGIQIPLEIFRTETRGWGVRSLSSITSGSFICEYVGELLQDKEAEKRINDEYLFDIGHNYDHSLPEGFSSTMTGSSRLEMLDNVNFTIDAAEYGNVGRFINHSCTPNLYAQNVVYDHDNERIPHVMLFAMENIPPLQELTYHYNYTIGQVQDSEGNVRKKECFCGTPECTGRLY</sequence>
<dbReference type="Pfam" id="PF05033">
    <property type="entry name" value="Pre-SET"/>
    <property type="match status" value="1"/>
</dbReference>
<feature type="region of interest" description="Disordered" evidence="9">
    <location>
        <begin position="554"/>
        <end position="649"/>
    </location>
</feature>
<evidence type="ECO:0000256" key="1">
    <source>
        <dbReference type="ARBA" id="ARBA00004286"/>
    </source>
</evidence>
<feature type="region of interest" description="Disordered" evidence="9">
    <location>
        <begin position="379"/>
        <end position="424"/>
    </location>
</feature>
<dbReference type="InterPro" id="IPR007728">
    <property type="entry name" value="Pre-SET_dom"/>
</dbReference>
<evidence type="ECO:0000256" key="6">
    <source>
        <dbReference type="ARBA" id="ARBA00022853"/>
    </source>
</evidence>
<protein>
    <submittedName>
        <fullName evidence="14">Uncharacterized protein</fullName>
    </submittedName>
</protein>
<evidence type="ECO:0000259" key="10">
    <source>
        <dbReference type="PROSITE" id="PS50280"/>
    </source>
</evidence>
<dbReference type="GO" id="GO:0008270">
    <property type="term" value="F:zinc ion binding"/>
    <property type="evidence" value="ECO:0007669"/>
    <property type="project" value="InterPro"/>
</dbReference>
<dbReference type="InterPro" id="IPR003616">
    <property type="entry name" value="Post-SET_dom"/>
</dbReference>
<dbReference type="Gene3D" id="2.30.280.10">
    <property type="entry name" value="SRA-YDG"/>
    <property type="match status" value="1"/>
</dbReference>
<feature type="domain" description="Pre-SET" evidence="11">
    <location>
        <begin position="1126"/>
        <end position="1186"/>
    </location>
</feature>
<dbReference type="PROSITE" id="PS51575">
    <property type="entry name" value="SAM_MT43_SUVAR39_2"/>
    <property type="match status" value="1"/>
</dbReference>
<dbReference type="GO" id="GO:0003690">
    <property type="term" value="F:double-stranded DNA binding"/>
    <property type="evidence" value="ECO:0007669"/>
    <property type="project" value="TreeGrafter"/>
</dbReference>
<dbReference type="InterPro" id="IPR003105">
    <property type="entry name" value="SRA_YDG"/>
</dbReference>
<evidence type="ECO:0000256" key="4">
    <source>
        <dbReference type="ARBA" id="ARBA00022679"/>
    </source>
</evidence>
<feature type="domain" description="SET" evidence="10">
    <location>
        <begin position="1189"/>
        <end position="1328"/>
    </location>
</feature>
<dbReference type="SUPFAM" id="SSF88697">
    <property type="entry name" value="PUA domain-like"/>
    <property type="match status" value="1"/>
</dbReference>
<evidence type="ECO:0000256" key="9">
    <source>
        <dbReference type="SAM" id="MobiDB-lite"/>
    </source>
</evidence>
<dbReference type="InterPro" id="IPR015947">
    <property type="entry name" value="PUA-like_sf"/>
</dbReference>
<keyword evidence="3" id="KW-0489">Methyltransferase</keyword>
<dbReference type="InterPro" id="IPR036987">
    <property type="entry name" value="SRA-YDG_sf"/>
</dbReference>
<dbReference type="PROSITE" id="PS50280">
    <property type="entry name" value="SET"/>
    <property type="match status" value="1"/>
</dbReference>
<accession>A0A8J5KQD4</accession>
<feature type="domain" description="Post-SET" evidence="12">
    <location>
        <begin position="1342"/>
        <end position="1358"/>
    </location>
</feature>
<dbReference type="GO" id="GO:0005694">
    <property type="term" value="C:chromosome"/>
    <property type="evidence" value="ECO:0007669"/>
    <property type="project" value="UniProtKB-SubCell"/>
</dbReference>
<evidence type="ECO:0000259" key="13">
    <source>
        <dbReference type="PROSITE" id="PS51015"/>
    </source>
</evidence>
<comment type="caution">
    <text evidence="14">The sequence shown here is derived from an EMBL/GenBank/DDBJ whole genome shotgun (WGS) entry which is preliminary data.</text>
</comment>
<feature type="compositionally biased region" description="Pro residues" evidence="9">
    <location>
        <begin position="396"/>
        <end position="405"/>
    </location>
</feature>
<organism evidence="14 15">
    <name type="scientific">Zingiber officinale</name>
    <name type="common">Ginger</name>
    <name type="synonym">Amomum zingiber</name>
    <dbReference type="NCBI Taxonomy" id="94328"/>
    <lineage>
        <taxon>Eukaryota</taxon>
        <taxon>Viridiplantae</taxon>
        <taxon>Streptophyta</taxon>
        <taxon>Embryophyta</taxon>
        <taxon>Tracheophyta</taxon>
        <taxon>Spermatophyta</taxon>
        <taxon>Magnoliopsida</taxon>
        <taxon>Liliopsida</taxon>
        <taxon>Zingiberales</taxon>
        <taxon>Zingiberaceae</taxon>
        <taxon>Zingiber</taxon>
    </lineage>
</organism>
<keyword evidence="15" id="KW-1185">Reference proteome</keyword>
<name>A0A8J5KQD4_ZINOF</name>
<proteinExistence type="predicted"/>
<feature type="domain" description="YDG" evidence="13">
    <location>
        <begin position="905"/>
        <end position="1056"/>
    </location>
</feature>
<evidence type="ECO:0000259" key="12">
    <source>
        <dbReference type="PROSITE" id="PS50868"/>
    </source>
</evidence>
<keyword evidence="7 8" id="KW-0539">Nucleus</keyword>
<feature type="region of interest" description="Disordered" evidence="9">
    <location>
        <begin position="484"/>
        <end position="508"/>
    </location>
</feature>
<keyword evidence="2" id="KW-0158">Chromosome</keyword>
<dbReference type="InterPro" id="IPR001214">
    <property type="entry name" value="SET_dom"/>
</dbReference>
<keyword evidence="5" id="KW-0949">S-adenosyl-L-methionine</keyword>
<gene>
    <name evidence="14" type="ORF">ZIOFF_056214</name>
</gene>
<keyword evidence="4" id="KW-0808">Transferase</keyword>
<feature type="compositionally biased region" description="Basic and acidic residues" evidence="9">
    <location>
        <begin position="257"/>
        <end position="266"/>
    </location>
</feature>
<dbReference type="InterPro" id="IPR046341">
    <property type="entry name" value="SET_dom_sf"/>
</dbReference>
<dbReference type="GO" id="GO:0005634">
    <property type="term" value="C:nucleus"/>
    <property type="evidence" value="ECO:0007669"/>
    <property type="project" value="UniProtKB-SubCell"/>
</dbReference>
<dbReference type="PROSITE" id="PS50867">
    <property type="entry name" value="PRE_SET"/>
    <property type="match status" value="1"/>
</dbReference>
<dbReference type="Pfam" id="PF00856">
    <property type="entry name" value="SET"/>
    <property type="match status" value="1"/>
</dbReference>
<evidence type="ECO:0000256" key="5">
    <source>
        <dbReference type="ARBA" id="ARBA00022691"/>
    </source>
</evidence>
<feature type="compositionally biased region" description="Polar residues" evidence="9">
    <location>
        <begin position="484"/>
        <end position="502"/>
    </location>
</feature>
<keyword evidence="6" id="KW-0156">Chromatin regulator</keyword>
<dbReference type="SMART" id="SM00466">
    <property type="entry name" value="SRA"/>
    <property type="match status" value="1"/>
</dbReference>
<evidence type="ECO:0000256" key="3">
    <source>
        <dbReference type="ARBA" id="ARBA00022603"/>
    </source>
</evidence>
<dbReference type="Gene3D" id="2.170.270.10">
    <property type="entry name" value="SET domain"/>
    <property type="match status" value="1"/>
</dbReference>
<evidence type="ECO:0000313" key="15">
    <source>
        <dbReference type="Proteomes" id="UP000734854"/>
    </source>
</evidence>
<evidence type="ECO:0000256" key="2">
    <source>
        <dbReference type="ARBA" id="ARBA00022454"/>
    </source>
</evidence>
<dbReference type="EMBL" id="JACMSC010000015">
    <property type="protein sequence ID" value="KAG6487624.1"/>
    <property type="molecule type" value="Genomic_DNA"/>
</dbReference>
<evidence type="ECO:0000256" key="7">
    <source>
        <dbReference type="ARBA" id="ARBA00023242"/>
    </source>
</evidence>
<dbReference type="InterPro" id="IPR051357">
    <property type="entry name" value="H3K9_HMTase_SUVAR3-9"/>
</dbReference>
<dbReference type="SMART" id="SM00468">
    <property type="entry name" value="PreSET"/>
    <property type="match status" value="1"/>
</dbReference>
<dbReference type="Pfam" id="PF02182">
    <property type="entry name" value="SAD_SRA"/>
    <property type="match status" value="1"/>
</dbReference>
<evidence type="ECO:0000256" key="8">
    <source>
        <dbReference type="PROSITE-ProRule" id="PRU00358"/>
    </source>
</evidence>
<feature type="region of interest" description="Disordered" evidence="9">
    <location>
        <begin position="257"/>
        <end position="286"/>
    </location>
</feature>
<feature type="compositionally biased region" description="Basic and acidic residues" evidence="9">
    <location>
        <begin position="606"/>
        <end position="623"/>
    </location>
</feature>
<evidence type="ECO:0000313" key="14">
    <source>
        <dbReference type="EMBL" id="KAG6487624.1"/>
    </source>
</evidence>
<dbReference type="GO" id="GO:0032259">
    <property type="term" value="P:methylation"/>
    <property type="evidence" value="ECO:0007669"/>
    <property type="project" value="UniProtKB-KW"/>
</dbReference>
<reference evidence="14 15" key="1">
    <citation type="submission" date="2020-08" db="EMBL/GenBank/DDBJ databases">
        <title>Plant Genome Project.</title>
        <authorList>
            <person name="Zhang R.-G."/>
        </authorList>
    </citation>
    <scope>NUCLEOTIDE SEQUENCE [LARGE SCALE GENOMIC DNA]</scope>
    <source>
        <tissue evidence="14">Rhizome</tissue>
    </source>
</reference>
<dbReference type="SUPFAM" id="SSF82199">
    <property type="entry name" value="SET domain"/>
    <property type="match status" value="1"/>
</dbReference>
<dbReference type="SMART" id="SM00317">
    <property type="entry name" value="SET"/>
    <property type="match status" value="1"/>
</dbReference>
<dbReference type="PANTHER" id="PTHR45660:SF46">
    <property type="entry name" value="HISTONE-LYSINE N-METHYLTRANSFERASE, H3 LYSINE-9 SPECIFIC SUVH6"/>
    <property type="match status" value="1"/>
</dbReference>
<dbReference type="PROSITE" id="PS51015">
    <property type="entry name" value="YDG"/>
    <property type="match status" value="1"/>
</dbReference>
<dbReference type="PANTHER" id="PTHR45660">
    <property type="entry name" value="HISTONE-LYSINE N-METHYLTRANSFERASE SETMAR"/>
    <property type="match status" value="1"/>
</dbReference>
<comment type="subcellular location">
    <subcellularLocation>
        <location evidence="1">Chromosome</location>
    </subcellularLocation>
    <subcellularLocation>
        <location evidence="8">Nucleus</location>
    </subcellularLocation>
</comment>
<dbReference type="GO" id="GO:0042054">
    <property type="term" value="F:histone methyltransferase activity"/>
    <property type="evidence" value="ECO:0007669"/>
    <property type="project" value="InterPro"/>
</dbReference>
<evidence type="ECO:0000259" key="11">
    <source>
        <dbReference type="PROSITE" id="PS50867"/>
    </source>
</evidence>